<name>A0A5Q6PFL5_VIBCL</name>
<organism evidence="1 2">
    <name type="scientific">Vibrio cholerae</name>
    <dbReference type="NCBI Taxonomy" id="666"/>
    <lineage>
        <taxon>Bacteria</taxon>
        <taxon>Pseudomonadati</taxon>
        <taxon>Pseudomonadota</taxon>
        <taxon>Gammaproteobacteria</taxon>
        <taxon>Vibrionales</taxon>
        <taxon>Vibrionaceae</taxon>
        <taxon>Vibrio</taxon>
    </lineage>
</organism>
<evidence type="ECO:0000313" key="2">
    <source>
        <dbReference type="Proteomes" id="UP000323225"/>
    </source>
</evidence>
<comment type="caution">
    <text evidence="1">The sequence shown here is derived from an EMBL/GenBank/DDBJ whole genome shotgun (WGS) entry which is preliminary data.</text>
</comment>
<dbReference type="EMBL" id="VUAA01000019">
    <property type="protein sequence ID" value="KAA1253682.1"/>
    <property type="molecule type" value="Genomic_DNA"/>
</dbReference>
<proteinExistence type="predicted"/>
<accession>A0A5Q6PFL5</accession>
<dbReference type="AlphaFoldDB" id="A0A5Q6PFL5"/>
<protein>
    <submittedName>
        <fullName evidence="1">Uncharacterized protein</fullName>
    </submittedName>
</protein>
<sequence>MNNITNLPTVLLSVPALTMIHLLDGESGCFNFNKYMKGESGLTDDFKINVANRVLVNGLVLTRPGDKNEIFTLLPNKSSLAKIAIEISEKNEMFDSRRHLPELVDKLMSKDILDIGYLEMVDENYQLVLNMIDKIKDEDLDHLNFDTSNENIVITINDIVFKIFSHNFYGIEVNVLSVSKPGYEDFFVAFDFFDLLAEGVRELESLTMVAMIAGFEDEQSTEREPLVKDLLSMEQIDLLSHVLTVETHFMLSEV</sequence>
<gene>
    <name evidence="1" type="ORF">F0M16_16535</name>
</gene>
<evidence type="ECO:0000313" key="1">
    <source>
        <dbReference type="EMBL" id="KAA1253682.1"/>
    </source>
</evidence>
<reference evidence="1 2" key="1">
    <citation type="submission" date="2019-09" db="EMBL/GenBank/DDBJ databases">
        <authorList>
            <person name="Kritzky A."/>
            <person name="Schelkanova E.Y."/>
            <person name="Alkhova Z.V."/>
            <person name="Smirnova N.I."/>
        </authorList>
    </citation>
    <scope>NUCLEOTIDE SEQUENCE [LARGE SCALE GENOMIC DNA]</scope>
    <source>
        <strain evidence="1 2">M1526</strain>
    </source>
</reference>
<dbReference type="Proteomes" id="UP000323225">
    <property type="component" value="Unassembled WGS sequence"/>
</dbReference>